<evidence type="ECO:0000256" key="9">
    <source>
        <dbReference type="ARBA" id="ARBA00022737"/>
    </source>
</evidence>
<feature type="domain" description="REM-1" evidence="23">
    <location>
        <begin position="241"/>
        <end position="321"/>
    </location>
</feature>
<evidence type="ECO:0000256" key="19">
    <source>
        <dbReference type="SAM" id="Coils"/>
    </source>
</evidence>
<evidence type="ECO:0000256" key="14">
    <source>
        <dbReference type="ARBA" id="ARBA00023242"/>
    </source>
</evidence>
<evidence type="ECO:0000256" key="3">
    <source>
        <dbReference type="ARBA" id="ARBA00005490"/>
    </source>
</evidence>
<keyword evidence="24" id="KW-1185">Reference proteome</keyword>
<keyword evidence="6" id="KW-0723">Serine/threonine-protein kinase</keyword>
<evidence type="ECO:0000256" key="18">
    <source>
        <dbReference type="PROSITE-ProRule" id="PRU10141"/>
    </source>
</evidence>
<evidence type="ECO:0000256" key="15">
    <source>
        <dbReference type="ARBA" id="ARBA00047272"/>
    </source>
</evidence>
<evidence type="ECO:0000256" key="13">
    <source>
        <dbReference type="ARBA" id="ARBA00023054"/>
    </source>
</evidence>
<dbReference type="FunFam" id="3.30.200.20:FF:000058">
    <property type="entry name" value="Putative serine/threonine-protein kinase N2"/>
    <property type="match status" value="1"/>
</dbReference>
<comment type="catalytic activity">
    <reaction evidence="15">
        <text>L-threonyl-[protein] + ATP = O-phospho-L-threonyl-[protein] + ADP + H(+)</text>
        <dbReference type="Rhea" id="RHEA:46608"/>
        <dbReference type="Rhea" id="RHEA-COMP:11060"/>
        <dbReference type="Rhea" id="RHEA-COMP:11605"/>
        <dbReference type="ChEBI" id="CHEBI:15378"/>
        <dbReference type="ChEBI" id="CHEBI:30013"/>
        <dbReference type="ChEBI" id="CHEBI:30616"/>
        <dbReference type="ChEBI" id="CHEBI:61977"/>
        <dbReference type="ChEBI" id="CHEBI:456216"/>
        <dbReference type="EC" id="2.7.11.13"/>
    </reaction>
</comment>
<proteinExistence type="inferred from homology"/>
<evidence type="ECO:0000256" key="1">
    <source>
        <dbReference type="ARBA" id="ARBA00004123"/>
    </source>
</evidence>
<keyword evidence="7" id="KW-0597">Phosphoprotein</keyword>
<evidence type="ECO:0000256" key="7">
    <source>
        <dbReference type="ARBA" id="ARBA00022553"/>
    </source>
</evidence>
<dbReference type="InterPro" id="IPR000961">
    <property type="entry name" value="AGC-kinase_C"/>
</dbReference>
<reference evidence="25" key="1">
    <citation type="submission" date="2025-08" db="UniProtKB">
        <authorList>
            <consortium name="RefSeq"/>
        </authorList>
    </citation>
    <scope>IDENTIFICATION</scope>
</reference>
<keyword evidence="5" id="KW-0963">Cytoplasm</keyword>
<dbReference type="PANTHER" id="PTHR24351">
    <property type="entry name" value="RIBOSOMAL PROTEIN S6 KINASE"/>
    <property type="match status" value="1"/>
</dbReference>
<dbReference type="Gene3D" id="1.10.510.10">
    <property type="entry name" value="Transferase(Phosphotransferase) domain 1"/>
    <property type="match status" value="1"/>
</dbReference>
<dbReference type="GO" id="GO:0031267">
    <property type="term" value="F:small GTPase binding"/>
    <property type="evidence" value="ECO:0007669"/>
    <property type="project" value="InterPro"/>
</dbReference>
<protein>
    <recommendedName>
        <fullName evidence="4">protein kinase C</fullName>
        <ecNumber evidence="4">2.7.11.13</ecNumber>
    </recommendedName>
</protein>
<dbReference type="InterPro" id="IPR011072">
    <property type="entry name" value="HR1_rho-bd"/>
</dbReference>
<dbReference type="InterPro" id="IPR011009">
    <property type="entry name" value="Kinase-like_dom_sf"/>
</dbReference>
<feature type="domain" description="AGC-kinase C-terminal" evidence="22">
    <location>
        <begin position="1008"/>
        <end position="1075"/>
    </location>
</feature>
<dbReference type="CDD" id="cd11623">
    <property type="entry name" value="HR1_PKN_2"/>
    <property type="match status" value="1"/>
</dbReference>
<sequence>MNRELAQKYFQDLRKYYHHSQLHSAVTDMVLLTRDLVERVSMLASDTVVDLQTFMGGYTKNTHADLEARYHLADLSDASIQQHLDHACENLKKEIRKEMKIKEGAERLREVSTDKKSLSNINSLVKRANNKLTELREELQDLNAYRISKNDSGTDCLMSPEKDGQEQSPTDQRLASLDKQLSIELKVKQGAENMITMYSTGSSRDKKLLAEAQQMLSDAKFKIEIIRMQTLKAAQDATSQSAGQQTEVHSPLELRIEELRHHNKIESAVMEGAKNVIKLLQNSKTPDKKALQEAQHSLAESNQKLELLEISLNRRLEEMEPNSARAQLLKAELQACSPQSGNKDKRVIQFNSNFSKAAALTGTLEVRLVGCQDLLEDIPGRTRRDSLQLMFSSPGESRSLLRGGKTGKSNSKTYSIKDENLSSSTASIEIDGAEQISLLFKQLLGEDIKGGAPTECCVDNAFKLAYQGCQNQHHEDDVMAVMKLDNQHVGQTPWKPCSQQCWDYRTSINLDRSRELEIAIHWRDWRQMCAIKFLRLEDFLDNQRHGMAIHLEPQGILFAEITFLNPTIPRRPKLQRQRRIFPKHKGKTFLRPGQMNINVATWGRLMKRAFPSLPPNCGEGGVYSPPTAKPGGILAQDRGPPIHQLEFSPLPSSQEKEPETTPAPTEVVTTPQKPVSPIKEIEAVLSSFNFLPDDLISDNSVIDLEDTEVPTLNRKTPPFLDSPVKEKTPVSSPTSPDYNHQEVKMSQFRPISVLGRGHFGKVILAEYKTSGDYYALKALKKTDIIQRDEVESLMSERRIFEVINSTKHPFLVNLFACFQTKQHVIFVMEYACGGDLMMHIHSDVFSEPRTVFYAACVVLGLQYLHEHNIVYRDLKLDNLLLDYEGYLKIADFGLCKEGMGFGDRTTTFCGTPEFLAPEVLTETSYTRSVDWWGLGVLIYEMLVGESPFPGDDEEEVFDSIVNEEVRYPKFLSTESIAIMRRLLRRNPDKRLGSSERDAEDVKKQAFFRNIDWDALLMKRTRPPFTPTVKHPEDVSNFDEEFTSEKAILTPSKDSRPLSAEDQIHFQDFSFVANWC</sequence>
<evidence type="ECO:0000259" key="23">
    <source>
        <dbReference type="PROSITE" id="PS51860"/>
    </source>
</evidence>
<dbReference type="InterPro" id="IPR000719">
    <property type="entry name" value="Prot_kinase_dom"/>
</dbReference>
<dbReference type="InterPro" id="IPR035892">
    <property type="entry name" value="C2_domain_sf"/>
</dbReference>
<feature type="region of interest" description="Disordered" evidence="20">
    <location>
        <begin position="621"/>
        <end position="674"/>
    </location>
</feature>
<dbReference type="InterPro" id="IPR008271">
    <property type="entry name" value="Ser/Thr_kinase_AS"/>
</dbReference>
<evidence type="ECO:0000256" key="17">
    <source>
        <dbReference type="PROSITE-ProRule" id="PRU01207"/>
    </source>
</evidence>
<organism evidence="24 25">
    <name type="scientific">Octopus sinensis</name>
    <name type="common">East Asian common octopus</name>
    <dbReference type="NCBI Taxonomy" id="2607531"/>
    <lineage>
        <taxon>Eukaryota</taxon>
        <taxon>Metazoa</taxon>
        <taxon>Spiralia</taxon>
        <taxon>Lophotrochozoa</taxon>
        <taxon>Mollusca</taxon>
        <taxon>Cephalopoda</taxon>
        <taxon>Coleoidea</taxon>
        <taxon>Octopodiformes</taxon>
        <taxon>Octopoda</taxon>
        <taxon>Incirrata</taxon>
        <taxon>Octopodidae</taxon>
        <taxon>Octopus</taxon>
    </lineage>
</organism>
<dbReference type="InterPro" id="IPR017892">
    <property type="entry name" value="Pkinase_C"/>
</dbReference>
<dbReference type="InterPro" id="IPR017441">
    <property type="entry name" value="Protein_kinase_ATP_BS"/>
</dbReference>
<comment type="subcellular location">
    <subcellularLocation>
        <location evidence="2">Cytoplasm</location>
    </subcellularLocation>
    <subcellularLocation>
        <location evidence="1">Nucleus</location>
    </subcellularLocation>
</comment>
<keyword evidence="9" id="KW-0677">Repeat</keyword>
<evidence type="ECO:0000313" key="24">
    <source>
        <dbReference type="Proteomes" id="UP000515154"/>
    </source>
</evidence>
<dbReference type="SUPFAM" id="SSF49562">
    <property type="entry name" value="C2 domain (Calcium/lipid-binding domain, CaLB)"/>
    <property type="match status" value="1"/>
</dbReference>
<evidence type="ECO:0000256" key="20">
    <source>
        <dbReference type="SAM" id="MobiDB-lite"/>
    </source>
</evidence>
<dbReference type="CDD" id="cd11625">
    <property type="entry name" value="HR1_PKN_3"/>
    <property type="match status" value="1"/>
</dbReference>
<dbReference type="RefSeq" id="XP_036367851.1">
    <property type="nucleotide sequence ID" value="XM_036511958.1"/>
</dbReference>
<evidence type="ECO:0000256" key="16">
    <source>
        <dbReference type="ARBA" id="ARBA00047470"/>
    </source>
</evidence>
<evidence type="ECO:0000259" key="21">
    <source>
        <dbReference type="PROSITE" id="PS50011"/>
    </source>
</evidence>
<feature type="compositionally biased region" description="Polar residues" evidence="20">
    <location>
        <begin position="729"/>
        <end position="738"/>
    </location>
</feature>
<dbReference type="AlphaFoldDB" id="A0A7E6FJE0"/>
<dbReference type="CDD" id="cd11622">
    <property type="entry name" value="HR1_PKN_1"/>
    <property type="match status" value="1"/>
</dbReference>
<dbReference type="FunFam" id="1.10.287.160:FF:000003">
    <property type="entry name" value="Putative serine/threonine-protein kinase N2"/>
    <property type="match status" value="1"/>
</dbReference>
<dbReference type="SMART" id="SM00742">
    <property type="entry name" value="Hr1"/>
    <property type="match status" value="3"/>
</dbReference>
<feature type="coiled-coil region" evidence="19">
    <location>
        <begin position="88"/>
        <end position="145"/>
    </location>
</feature>
<feature type="region of interest" description="Disordered" evidence="20">
    <location>
        <begin position="713"/>
        <end position="740"/>
    </location>
</feature>
<dbReference type="PROSITE" id="PS50011">
    <property type="entry name" value="PROTEIN_KINASE_DOM"/>
    <property type="match status" value="1"/>
</dbReference>
<feature type="region of interest" description="Disordered" evidence="20">
    <location>
        <begin position="394"/>
        <end position="414"/>
    </location>
</feature>
<dbReference type="GO" id="GO:0005737">
    <property type="term" value="C:cytoplasm"/>
    <property type="evidence" value="ECO:0007669"/>
    <property type="project" value="UniProtKB-SubCell"/>
</dbReference>
<evidence type="ECO:0000256" key="6">
    <source>
        <dbReference type="ARBA" id="ARBA00022527"/>
    </source>
</evidence>
<dbReference type="PROSITE" id="PS51860">
    <property type="entry name" value="REM_1"/>
    <property type="match status" value="3"/>
</dbReference>
<feature type="domain" description="REM-1" evidence="23">
    <location>
        <begin position="74"/>
        <end position="148"/>
    </location>
</feature>
<dbReference type="PROSITE" id="PS00107">
    <property type="entry name" value="PROTEIN_KINASE_ATP"/>
    <property type="match status" value="1"/>
</dbReference>
<dbReference type="InterPro" id="IPR036274">
    <property type="entry name" value="HR1_rpt_sf"/>
</dbReference>
<dbReference type="PROSITE" id="PS00108">
    <property type="entry name" value="PROTEIN_KINASE_ST"/>
    <property type="match status" value="1"/>
</dbReference>
<dbReference type="GO" id="GO:0005524">
    <property type="term" value="F:ATP binding"/>
    <property type="evidence" value="ECO:0007669"/>
    <property type="project" value="UniProtKB-UniRule"/>
</dbReference>
<dbReference type="KEGG" id="osn:115222833"/>
<dbReference type="Pfam" id="PF02185">
    <property type="entry name" value="HR1"/>
    <property type="match status" value="3"/>
</dbReference>
<evidence type="ECO:0000256" key="11">
    <source>
        <dbReference type="ARBA" id="ARBA00022777"/>
    </source>
</evidence>
<keyword evidence="14" id="KW-0539">Nucleus</keyword>
<dbReference type="Pfam" id="PF00069">
    <property type="entry name" value="Pkinase"/>
    <property type="match status" value="1"/>
</dbReference>
<keyword evidence="8" id="KW-0808">Transferase</keyword>
<dbReference type="SUPFAM" id="SSF46585">
    <property type="entry name" value="HR1 repeat"/>
    <property type="match status" value="3"/>
</dbReference>
<evidence type="ECO:0000256" key="5">
    <source>
        <dbReference type="ARBA" id="ARBA00022490"/>
    </source>
</evidence>
<dbReference type="SMART" id="SM00220">
    <property type="entry name" value="S_TKc"/>
    <property type="match status" value="1"/>
</dbReference>
<comment type="similarity">
    <text evidence="3">Belongs to the protein kinase superfamily. AGC Ser/Thr protein kinase family. PKC subfamily.</text>
</comment>
<evidence type="ECO:0000313" key="25">
    <source>
        <dbReference type="RefSeq" id="XP_036367851.1"/>
    </source>
</evidence>
<keyword evidence="10 18" id="KW-0547">Nucleotide-binding</keyword>
<dbReference type="FunFam" id="1.10.510.10:FF:000038">
    <property type="entry name" value="serine/threonine-protein kinase N2 isoform X1"/>
    <property type="match status" value="1"/>
</dbReference>
<feature type="coiled-coil region" evidence="19">
    <location>
        <begin position="291"/>
        <end position="318"/>
    </location>
</feature>
<keyword evidence="12 18" id="KW-0067">ATP-binding</keyword>
<dbReference type="SMART" id="SM00133">
    <property type="entry name" value="S_TK_X"/>
    <property type="match status" value="1"/>
</dbReference>
<dbReference type="FunFam" id="1.10.287.160:FF:000001">
    <property type="entry name" value="Putative serine/threonine-protein kinase N2"/>
    <property type="match status" value="1"/>
</dbReference>
<name>A0A7E6FJE0_9MOLL</name>
<feature type="binding site" evidence="18">
    <location>
        <position position="777"/>
    </location>
    <ligand>
        <name>ATP</name>
        <dbReference type="ChEBI" id="CHEBI:30616"/>
    </ligand>
</feature>
<dbReference type="GO" id="GO:0005634">
    <property type="term" value="C:nucleus"/>
    <property type="evidence" value="ECO:0007669"/>
    <property type="project" value="UniProtKB-SubCell"/>
</dbReference>
<gene>
    <name evidence="25" type="primary">LOC115222833</name>
</gene>
<dbReference type="Gene3D" id="3.30.200.20">
    <property type="entry name" value="Phosphorylase Kinase, domain 1"/>
    <property type="match status" value="1"/>
</dbReference>
<feature type="compositionally biased region" description="Low complexity" evidence="20">
    <location>
        <begin position="660"/>
        <end position="671"/>
    </location>
</feature>
<feature type="region of interest" description="Disordered" evidence="20">
    <location>
        <begin position="150"/>
        <end position="173"/>
    </location>
</feature>
<dbReference type="PROSITE" id="PS51285">
    <property type="entry name" value="AGC_KINASE_CTER"/>
    <property type="match status" value="1"/>
</dbReference>
<dbReference type="Gene3D" id="1.10.287.160">
    <property type="entry name" value="HR1 repeat"/>
    <property type="match status" value="3"/>
</dbReference>
<evidence type="ECO:0000259" key="22">
    <source>
        <dbReference type="PROSITE" id="PS51285"/>
    </source>
</evidence>
<comment type="catalytic activity">
    <reaction evidence="16">
        <text>L-seryl-[protein] + ATP = O-phospho-L-seryl-[protein] + ADP + H(+)</text>
        <dbReference type="Rhea" id="RHEA:17989"/>
        <dbReference type="Rhea" id="RHEA-COMP:9863"/>
        <dbReference type="Rhea" id="RHEA-COMP:11604"/>
        <dbReference type="ChEBI" id="CHEBI:15378"/>
        <dbReference type="ChEBI" id="CHEBI:29999"/>
        <dbReference type="ChEBI" id="CHEBI:30616"/>
        <dbReference type="ChEBI" id="CHEBI:83421"/>
        <dbReference type="ChEBI" id="CHEBI:456216"/>
        <dbReference type="EC" id="2.7.11.13"/>
    </reaction>
</comment>
<dbReference type="InterPro" id="IPR037313">
    <property type="entry name" value="PKN_HR1_1"/>
</dbReference>
<evidence type="ECO:0000256" key="12">
    <source>
        <dbReference type="ARBA" id="ARBA00022840"/>
    </source>
</evidence>
<evidence type="ECO:0000256" key="10">
    <source>
        <dbReference type="ARBA" id="ARBA00022741"/>
    </source>
</evidence>
<dbReference type="Pfam" id="PF00433">
    <property type="entry name" value="Pkinase_C"/>
    <property type="match status" value="1"/>
</dbReference>
<feature type="domain" description="REM-1" evidence="23">
    <location>
        <begin position="159"/>
        <end position="239"/>
    </location>
</feature>
<dbReference type="SUPFAM" id="SSF56112">
    <property type="entry name" value="Protein kinase-like (PK-like)"/>
    <property type="match status" value="1"/>
</dbReference>
<evidence type="ECO:0000256" key="4">
    <source>
        <dbReference type="ARBA" id="ARBA00012429"/>
    </source>
</evidence>
<evidence type="ECO:0000256" key="8">
    <source>
        <dbReference type="ARBA" id="ARBA00022679"/>
    </source>
</evidence>
<dbReference type="GO" id="GO:0007165">
    <property type="term" value="P:signal transduction"/>
    <property type="evidence" value="ECO:0007669"/>
    <property type="project" value="InterPro"/>
</dbReference>
<dbReference type="GO" id="GO:0004697">
    <property type="term" value="F:diacylglycerol-dependent serine/threonine kinase activity"/>
    <property type="evidence" value="ECO:0007669"/>
    <property type="project" value="UniProtKB-EC"/>
</dbReference>
<feature type="domain" description="Protein kinase" evidence="21">
    <location>
        <begin position="748"/>
        <end position="1007"/>
    </location>
</feature>
<dbReference type="CDD" id="cd05589">
    <property type="entry name" value="STKc_PKN"/>
    <property type="match status" value="1"/>
</dbReference>
<accession>A0A7E6FJE0</accession>
<evidence type="ECO:0000256" key="2">
    <source>
        <dbReference type="ARBA" id="ARBA00004496"/>
    </source>
</evidence>
<keyword evidence="13 17" id="KW-0175">Coiled coil</keyword>
<dbReference type="EC" id="2.7.11.13" evidence="4"/>
<keyword evidence="11 25" id="KW-0418">Kinase</keyword>
<dbReference type="Proteomes" id="UP000515154">
    <property type="component" value="Linkage group LG21"/>
</dbReference>